<evidence type="ECO:0000256" key="1">
    <source>
        <dbReference type="SAM" id="SignalP"/>
    </source>
</evidence>
<evidence type="ECO:0000313" key="3">
    <source>
        <dbReference type="Proteomes" id="UP000249720"/>
    </source>
</evidence>
<name>A0A2W7S417_9BACT</name>
<protein>
    <recommendedName>
        <fullName evidence="4">Outer membrane protein with beta-barrel domain</fullName>
    </recommendedName>
</protein>
<dbReference type="Proteomes" id="UP000249720">
    <property type="component" value="Unassembled WGS sequence"/>
</dbReference>
<sequence length="272" mass="30666">MKQFIVLTLALVPFSLFAQTTNAPTSRQQKAAERRERINNLIKQEEEGALIYQKQGAFGVKLNTDGYGIFYEHGKYKTITKTNIWWMELGEHKDKHEEKTSVPLVGGGFVFLGNPYIYGKENNFYNFKIGLGQQRLIGGKGNKNGVAVSAIYGGGFSLGMLKPYYLQVQDPNNANQVNDIKYSDNPTAFLDYTLIQGSSGFTKGLNEIKYVPGAQVRGALRFDYGRYNELLSALELGVNVEYYTQNMPIMVNSPDRKLFFNAYVAIVFGRRK</sequence>
<dbReference type="AlphaFoldDB" id="A0A2W7S417"/>
<gene>
    <name evidence="2" type="ORF">LX80_00078</name>
</gene>
<dbReference type="OrthoDB" id="1523667at2"/>
<evidence type="ECO:0000313" key="2">
    <source>
        <dbReference type="EMBL" id="PZX65590.1"/>
    </source>
</evidence>
<feature type="chain" id="PRO_5015963318" description="Outer membrane protein with beta-barrel domain" evidence="1">
    <location>
        <begin position="19"/>
        <end position="272"/>
    </location>
</feature>
<feature type="signal peptide" evidence="1">
    <location>
        <begin position="1"/>
        <end position="18"/>
    </location>
</feature>
<comment type="caution">
    <text evidence="2">The sequence shown here is derived from an EMBL/GenBank/DDBJ whole genome shotgun (WGS) entry which is preliminary data.</text>
</comment>
<organism evidence="2 3">
    <name type="scientific">Hydrotalea sandarakina</name>
    <dbReference type="NCBI Taxonomy" id="1004304"/>
    <lineage>
        <taxon>Bacteria</taxon>
        <taxon>Pseudomonadati</taxon>
        <taxon>Bacteroidota</taxon>
        <taxon>Chitinophagia</taxon>
        <taxon>Chitinophagales</taxon>
        <taxon>Chitinophagaceae</taxon>
        <taxon>Hydrotalea</taxon>
    </lineage>
</organism>
<keyword evidence="1" id="KW-0732">Signal</keyword>
<keyword evidence="3" id="KW-1185">Reference proteome</keyword>
<accession>A0A2W7S417</accession>
<evidence type="ECO:0008006" key="4">
    <source>
        <dbReference type="Google" id="ProtNLM"/>
    </source>
</evidence>
<dbReference type="EMBL" id="QKZV01000001">
    <property type="protein sequence ID" value="PZX65590.1"/>
    <property type="molecule type" value="Genomic_DNA"/>
</dbReference>
<reference evidence="2 3" key="1">
    <citation type="submission" date="2018-06" db="EMBL/GenBank/DDBJ databases">
        <title>Genomic Encyclopedia of Archaeal and Bacterial Type Strains, Phase II (KMG-II): from individual species to whole genera.</title>
        <authorList>
            <person name="Goeker M."/>
        </authorList>
    </citation>
    <scope>NUCLEOTIDE SEQUENCE [LARGE SCALE GENOMIC DNA]</scope>
    <source>
        <strain evidence="2 3">DSM 23241</strain>
    </source>
</reference>
<dbReference type="RefSeq" id="WP_111293073.1">
    <property type="nucleotide sequence ID" value="NZ_QKZV01000001.1"/>
</dbReference>
<proteinExistence type="predicted"/>